<dbReference type="EMBL" id="JAAAJB010002033">
    <property type="protein sequence ID" value="KAG0247037.1"/>
    <property type="molecule type" value="Genomic_DNA"/>
</dbReference>
<protein>
    <submittedName>
        <fullName evidence="1">Uncharacterized protein</fullName>
    </submittedName>
</protein>
<gene>
    <name evidence="1" type="ORF">DFQ27_002732</name>
</gene>
<evidence type="ECO:0000313" key="1">
    <source>
        <dbReference type="EMBL" id="KAG0247037.1"/>
    </source>
</evidence>
<dbReference type="SUPFAM" id="SSF54928">
    <property type="entry name" value="RNA-binding domain, RBD"/>
    <property type="match status" value="1"/>
</dbReference>
<proteinExistence type="predicted"/>
<dbReference type="OrthoDB" id="10585020at2759"/>
<comment type="caution">
    <text evidence="1">The sequence shown here is derived from an EMBL/GenBank/DDBJ whole genome shotgun (WGS) entry which is preliminary data.</text>
</comment>
<dbReference type="GO" id="GO:0003676">
    <property type="term" value="F:nucleic acid binding"/>
    <property type="evidence" value="ECO:0007669"/>
    <property type="project" value="InterPro"/>
</dbReference>
<organism evidence="1 2">
    <name type="scientific">Actinomortierella ambigua</name>
    <dbReference type="NCBI Taxonomy" id="1343610"/>
    <lineage>
        <taxon>Eukaryota</taxon>
        <taxon>Fungi</taxon>
        <taxon>Fungi incertae sedis</taxon>
        <taxon>Mucoromycota</taxon>
        <taxon>Mortierellomycotina</taxon>
        <taxon>Mortierellomycetes</taxon>
        <taxon>Mortierellales</taxon>
        <taxon>Mortierellaceae</taxon>
        <taxon>Actinomortierella</taxon>
    </lineage>
</organism>
<reference evidence="1" key="1">
    <citation type="journal article" date="2020" name="Fungal Divers.">
        <title>Resolving the Mortierellaceae phylogeny through synthesis of multi-gene phylogenetics and phylogenomics.</title>
        <authorList>
            <person name="Vandepol N."/>
            <person name="Liber J."/>
            <person name="Desiro A."/>
            <person name="Na H."/>
            <person name="Kennedy M."/>
            <person name="Barry K."/>
            <person name="Grigoriev I.V."/>
            <person name="Miller A.N."/>
            <person name="O'Donnell K."/>
            <person name="Stajich J.E."/>
            <person name="Bonito G."/>
        </authorList>
    </citation>
    <scope>NUCLEOTIDE SEQUENCE</scope>
    <source>
        <strain evidence="1">BC1065</strain>
    </source>
</reference>
<accession>A0A9P6PK44</accession>
<evidence type="ECO:0000313" key="2">
    <source>
        <dbReference type="Proteomes" id="UP000807716"/>
    </source>
</evidence>
<feature type="non-terminal residue" evidence="1">
    <location>
        <position position="120"/>
    </location>
</feature>
<dbReference type="Proteomes" id="UP000807716">
    <property type="component" value="Unassembled WGS sequence"/>
</dbReference>
<dbReference type="AlphaFoldDB" id="A0A9P6PK44"/>
<name>A0A9P6PK44_9FUNG</name>
<sequence length="120" mass="13668">GKAVYKDVEYLVFGTQTPEQYERIKGQDMVWAGGSEGEPLVVPVTEAPFDTFHSEDQRRIFIHLLHPNTTESQMVYALRQWGQVASIKMGLNYTKTHAHATAIFEEKDAIDTMAQDKIHM</sequence>
<keyword evidence="2" id="KW-1185">Reference proteome</keyword>
<feature type="non-terminal residue" evidence="1">
    <location>
        <position position="1"/>
    </location>
</feature>
<dbReference type="InterPro" id="IPR035979">
    <property type="entry name" value="RBD_domain_sf"/>
</dbReference>